<dbReference type="Proteomes" id="UP000242329">
    <property type="component" value="Unassembled WGS sequence"/>
</dbReference>
<organism evidence="1 2">
    <name type="scientific">Thermosyntropha lipolytica DSM 11003</name>
    <dbReference type="NCBI Taxonomy" id="1123382"/>
    <lineage>
        <taxon>Bacteria</taxon>
        <taxon>Bacillati</taxon>
        <taxon>Bacillota</taxon>
        <taxon>Clostridia</taxon>
        <taxon>Eubacteriales</taxon>
        <taxon>Syntrophomonadaceae</taxon>
        <taxon>Thermosyntropha</taxon>
    </lineage>
</organism>
<gene>
    <name evidence="1" type="ORF">SAMN02745221_01671</name>
</gene>
<sequence length="70" mass="7502">MGRQAVFTGKWLGDSFLKLFSGIAWLPGSVKSRASMCAPAAGMVDKYKWFSKWLQESVPGISGKGEGTCG</sequence>
<dbReference type="EMBL" id="FQWY01000030">
    <property type="protein sequence ID" value="SHH09550.1"/>
    <property type="molecule type" value="Genomic_DNA"/>
</dbReference>
<dbReference type="RefSeq" id="WP_073092752.1">
    <property type="nucleotide sequence ID" value="NZ_FQWY01000030.1"/>
</dbReference>
<proteinExistence type="predicted"/>
<accession>A0A1M5Q6N1</accession>
<evidence type="ECO:0000313" key="2">
    <source>
        <dbReference type="Proteomes" id="UP000242329"/>
    </source>
</evidence>
<dbReference type="AlphaFoldDB" id="A0A1M5Q6N1"/>
<protein>
    <submittedName>
        <fullName evidence="1">Uncharacterized protein</fullName>
    </submittedName>
</protein>
<name>A0A1M5Q6N1_9FIRM</name>
<evidence type="ECO:0000313" key="1">
    <source>
        <dbReference type="EMBL" id="SHH09550.1"/>
    </source>
</evidence>
<keyword evidence="2" id="KW-1185">Reference proteome</keyword>
<reference evidence="2" key="1">
    <citation type="submission" date="2016-11" db="EMBL/GenBank/DDBJ databases">
        <authorList>
            <person name="Varghese N."/>
            <person name="Submissions S."/>
        </authorList>
    </citation>
    <scope>NUCLEOTIDE SEQUENCE [LARGE SCALE GENOMIC DNA]</scope>
    <source>
        <strain evidence="2">DSM 11003</strain>
    </source>
</reference>
<dbReference type="STRING" id="1123382.SAMN02745221_01671"/>